<feature type="compositionally biased region" description="Pro residues" evidence="1">
    <location>
        <begin position="453"/>
        <end position="462"/>
    </location>
</feature>
<dbReference type="AlphaFoldDB" id="A0A0L0SCT8"/>
<feature type="compositionally biased region" description="Pro residues" evidence="1">
    <location>
        <begin position="311"/>
        <end position="324"/>
    </location>
</feature>
<dbReference type="VEuPathDB" id="FungiDB:AMAG_18497"/>
<reference evidence="3" key="2">
    <citation type="submission" date="2009-11" db="EMBL/GenBank/DDBJ databases">
        <title>The Genome Sequence of Allomyces macrogynus strain ATCC 38327.</title>
        <authorList>
            <consortium name="The Broad Institute Genome Sequencing Platform"/>
            <person name="Russ C."/>
            <person name="Cuomo C."/>
            <person name="Shea T."/>
            <person name="Young S.K."/>
            <person name="Zeng Q."/>
            <person name="Koehrsen M."/>
            <person name="Haas B."/>
            <person name="Borodovsky M."/>
            <person name="Guigo R."/>
            <person name="Alvarado L."/>
            <person name="Berlin A."/>
            <person name="Borenstein D."/>
            <person name="Chen Z."/>
            <person name="Engels R."/>
            <person name="Freedman E."/>
            <person name="Gellesch M."/>
            <person name="Goldberg J."/>
            <person name="Griggs A."/>
            <person name="Gujja S."/>
            <person name="Heiman D."/>
            <person name="Hepburn T."/>
            <person name="Howarth C."/>
            <person name="Jen D."/>
            <person name="Larson L."/>
            <person name="Lewis B."/>
            <person name="Mehta T."/>
            <person name="Park D."/>
            <person name="Pearson M."/>
            <person name="Roberts A."/>
            <person name="Saif S."/>
            <person name="Shenoy N."/>
            <person name="Sisk P."/>
            <person name="Stolte C."/>
            <person name="Sykes S."/>
            <person name="Walk T."/>
            <person name="White J."/>
            <person name="Yandava C."/>
            <person name="Burger G."/>
            <person name="Gray M.W."/>
            <person name="Holland P.W.H."/>
            <person name="King N."/>
            <person name="Lang F.B.F."/>
            <person name="Roger A.J."/>
            <person name="Ruiz-Trillo I."/>
            <person name="Lander E."/>
            <person name="Nusbaum C."/>
        </authorList>
    </citation>
    <scope>NUCLEOTIDE SEQUENCE [LARGE SCALE GENOMIC DNA]</scope>
    <source>
        <strain evidence="3">ATCC 38327</strain>
    </source>
</reference>
<evidence type="ECO:0000313" key="3">
    <source>
        <dbReference type="Proteomes" id="UP000054350"/>
    </source>
</evidence>
<accession>A0A0L0SCT8</accession>
<dbReference type="PANTHER" id="PTHR48125">
    <property type="entry name" value="LP07818P1"/>
    <property type="match status" value="1"/>
</dbReference>
<feature type="region of interest" description="Disordered" evidence="1">
    <location>
        <begin position="290"/>
        <end position="473"/>
    </location>
</feature>
<dbReference type="Proteomes" id="UP000054350">
    <property type="component" value="Unassembled WGS sequence"/>
</dbReference>
<dbReference type="EMBL" id="GG745335">
    <property type="protein sequence ID" value="KNE60239.1"/>
    <property type="molecule type" value="Genomic_DNA"/>
</dbReference>
<sequence length="918" mass="95324">MRPRHPPHSPTPGPPRHYVTRAAVLRDVHRPTLHTTSPHVAVGGGSVLPVGRAPDLASGRARSSGSLAAAAATVLARDSAANLATNTAAPVPVDRTASTVRFSEDALFRGNESWTQLAVSSAVALVGGDGISTDSGVGKPGAATVPVARARAKKPAPTRLASIPRARRTSLPDSCELRPRMAVHGQTAPTVFASMHALDAGRGVPRAESTPGNTLGSSFSILAEIPRQADASSSVVSQSDPGAASVATGREFGGGVVHITLDHASSTPVLTPATPESPPVHDQCPVILEEAVPATRGRSATRTRTGSASPHRPPSASPHRPPSASPARSLSAAPVAAASPVPDLYLGTSPPRAASARPGSARPGSRPPTRPRSPMRPILAGADPPPPLTGFEVQATPLRRPSASDESQPGGPTSPRMRRATEPALTTGLNPPDWTVTGTAPPTSRPRSSTVPDAPPLVPPPRQTTARSIPASPVPPAELAGSVLINHRPSVVDPAAVARASIADPPPPPVRGLHRFAVIVTKSFGHAMTAVPGPRAPVRAAVVAGTRIVQQPGGLPAVMSMSVRGGGGGGLESVGLTVTKMPVAPPPMTIRTVVEVDVLPEQDPMEAAVNALVEKLSPRLLATEHIQRFNFVNDYTRLLRRHEDLMQKNLVNNNISTLDVDTRYIEPLSEDQLMTMVWNMYFFVYSLGTKFVLAQPMQQAIKKCIESDESDAVKVGQLRDMFGKMSKSDRMNYKAVIGHCFRIATAATSDLIVFPMVTIFGSVLLPNLASSSDLVGLVAAPAPAPPPPPPAPAKPKSFLDAVRRGTFKDPALSTSQDLLCDPNSGDDVDDAVTDEDGTASILAAASAVPDNVVAPMAELQAMRARIATVLCATLSPANGGNGDVEGLGAGNADAAVAALPREARAMLYVVENYEDVFG</sequence>
<dbReference type="OrthoDB" id="5589769at2759"/>
<dbReference type="STRING" id="578462.A0A0L0SCT8"/>
<feature type="compositionally biased region" description="Low complexity" evidence="1">
    <location>
        <begin position="325"/>
        <end position="364"/>
    </location>
</feature>
<dbReference type="PANTHER" id="PTHR48125:SF10">
    <property type="entry name" value="OS12G0136300 PROTEIN"/>
    <property type="match status" value="1"/>
</dbReference>
<gene>
    <name evidence="2" type="ORF">AMAG_18497</name>
</gene>
<evidence type="ECO:0000256" key="1">
    <source>
        <dbReference type="SAM" id="MobiDB-lite"/>
    </source>
</evidence>
<feature type="compositionally biased region" description="Low complexity" evidence="1">
    <location>
        <begin position="294"/>
        <end position="310"/>
    </location>
</feature>
<evidence type="ECO:0000313" key="2">
    <source>
        <dbReference type="EMBL" id="KNE60239.1"/>
    </source>
</evidence>
<organism evidence="2 3">
    <name type="scientific">Allomyces macrogynus (strain ATCC 38327)</name>
    <name type="common">Allomyces javanicus var. macrogynus</name>
    <dbReference type="NCBI Taxonomy" id="578462"/>
    <lineage>
        <taxon>Eukaryota</taxon>
        <taxon>Fungi</taxon>
        <taxon>Fungi incertae sedis</taxon>
        <taxon>Blastocladiomycota</taxon>
        <taxon>Blastocladiomycetes</taxon>
        <taxon>Blastocladiales</taxon>
        <taxon>Blastocladiaceae</taxon>
        <taxon>Allomyces</taxon>
    </lineage>
</organism>
<protein>
    <submittedName>
        <fullName evidence="2">Uncharacterized protein</fullName>
    </submittedName>
</protein>
<reference evidence="2 3" key="1">
    <citation type="submission" date="2009-11" db="EMBL/GenBank/DDBJ databases">
        <title>Annotation of Allomyces macrogynus ATCC 38327.</title>
        <authorList>
            <consortium name="The Broad Institute Genome Sequencing Platform"/>
            <person name="Russ C."/>
            <person name="Cuomo C."/>
            <person name="Burger G."/>
            <person name="Gray M.W."/>
            <person name="Holland P.W.H."/>
            <person name="King N."/>
            <person name="Lang F.B.F."/>
            <person name="Roger A.J."/>
            <person name="Ruiz-Trillo I."/>
            <person name="Young S.K."/>
            <person name="Zeng Q."/>
            <person name="Gargeya S."/>
            <person name="Fitzgerald M."/>
            <person name="Haas B."/>
            <person name="Abouelleil A."/>
            <person name="Alvarado L."/>
            <person name="Arachchi H.M."/>
            <person name="Berlin A."/>
            <person name="Chapman S.B."/>
            <person name="Gearin G."/>
            <person name="Goldberg J."/>
            <person name="Griggs A."/>
            <person name="Gujja S."/>
            <person name="Hansen M."/>
            <person name="Heiman D."/>
            <person name="Howarth C."/>
            <person name="Larimer J."/>
            <person name="Lui A."/>
            <person name="MacDonald P.J.P."/>
            <person name="McCowen C."/>
            <person name="Montmayeur A."/>
            <person name="Murphy C."/>
            <person name="Neiman D."/>
            <person name="Pearson M."/>
            <person name="Priest M."/>
            <person name="Roberts A."/>
            <person name="Saif S."/>
            <person name="Shea T."/>
            <person name="Sisk P."/>
            <person name="Stolte C."/>
            <person name="Sykes S."/>
            <person name="Wortman J."/>
            <person name="Nusbaum C."/>
            <person name="Birren B."/>
        </authorList>
    </citation>
    <scope>NUCLEOTIDE SEQUENCE [LARGE SCALE GENOMIC DNA]</scope>
    <source>
        <strain evidence="2 3">ATCC 38327</strain>
    </source>
</reference>
<name>A0A0L0SCT8_ALLM3</name>
<proteinExistence type="predicted"/>
<keyword evidence="3" id="KW-1185">Reference proteome</keyword>
<feature type="compositionally biased region" description="Low complexity" evidence="1">
    <location>
        <begin position="441"/>
        <end position="452"/>
    </location>
</feature>